<evidence type="ECO:0000256" key="1">
    <source>
        <dbReference type="ARBA" id="ARBA00004123"/>
    </source>
</evidence>
<evidence type="ECO:0000256" key="4">
    <source>
        <dbReference type="SAM" id="MobiDB-lite"/>
    </source>
</evidence>
<keyword evidence="5" id="KW-0812">Transmembrane</keyword>
<keyword evidence="5" id="KW-0472">Membrane</keyword>
<comment type="subcellular location">
    <subcellularLocation>
        <location evidence="1">Nucleus</location>
    </subcellularLocation>
</comment>
<feature type="domain" description="DNA/RNA-binding protein Alba-like" evidence="6">
    <location>
        <begin position="98"/>
        <end position="172"/>
    </location>
</feature>
<dbReference type="PANTHER" id="PTHR13516:SF5">
    <property type="entry name" value="RIBONUCLEASE P PROTEIN SUBUNIT P25"/>
    <property type="match status" value="1"/>
</dbReference>
<feature type="region of interest" description="Disordered" evidence="4">
    <location>
        <begin position="222"/>
        <end position="241"/>
    </location>
</feature>
<dbReference type="Proteomes" id="UP000265020">
    <property type="component" value="Unassembled WGS sequence"/>
</dbReference>
<dbReference type="OMA" id="CKRPLGP"/>
<keyword evidence="8" id="KW-1185">Reference proteome</keyword>
<dbReference type="SUPFAM" id="SSF82704">
    <property type="entry name" value="AlbA-like"/>
    <property type="match status" value="1"/>
</dbReference>
<proteinExistence type="inferred from homology"/>
<dbReference type="GO" id="GO:0005634">
    <property type="term" value="C:nucleus"/>
    <property type="evidence" value="ECO:0007669"/>
    <property type="project" value="UniProtKB-SubCell"/>
</dbReference>
<evidence type="ECO:0000256" key="5">
    <source>
        <dbReference type="SAM" id="Phobius"/>
    </source>
</evidence>
<dbReference type="GO" id="GO:0003723">
    <property type="term" value="F:RNA binding"/>
    <property type="evidence" value="ECO:0007669"/>
    <property type="project" value="TreeGrafter"/>
</dbReference>
<evidence type="ECO:0000256" key="3">
    <source>
        <dbReference type="ARBA" id="ARBA00023242"/>
    </source>
</evidence>
<reference evidence="7" key="2">
    <citation type="submission" date="2025-09" db="UniProtKB">
        <authorList>
            <consortium name="Ensembl"/>
        </authorList>
    </citation>
    <scope>IDENTIFICATION</scope>
</reference>
<evidence type="ECO:0000313" key="8">
    <source>
        <dbReference type="Proteomes" id="UP000265020"/>
    </source>
</evidence>
<comment type="similarity">
    <text evidence="2">Belongs to the histone-like Alba family.</text>
</comment>
<feature type="transmembrane region" description="Helical" evidence="5">
    <location>
        <begin position="21"/>
        <end position="40"/>
    </location>
</feature>
<reference evidence="7" key="1">
    <citation type="submission" date="2025-08" db="UniProtKB">
        <authorList>
            <consortium name="Ensembl"/>
        </authorList>
    </citation>
    <scope>IDENTIFICATION</scope>
</reference>
<dbReference type="GO" id="GO:0001682">
    <property type="term" value="P:tRNA 5'-leader removal"/>
    <property type="evidence" value="ECO:0007669"/>
    <property type="project" value="TreeGrafter"/>
</dbReference>
<protein>
    <submittedName>
        <fullName evidence="7">Ribonuclease P and MRP subunit p25</fullName>
    </submittedName>
</protein>
<keyword evidence="3" id="KW-0539">Nucleus</keyword>
<organism evidence="7 8">
    <name type="scientific">Cyprinodon variegatus</name>
    <name type="common">Sheepshead minnow</name>
    <dbReference type="NCBI Taxonomy" id="28743"/>
    <lineage>
        <taxon>Eukaryota</taxon>
        <taxon>Metazoa</taxon>
        <taxon>Chordata</taxon>
        <taxon>Craniata</taxon>
        <taxon>Vertebrata</taxon>
        <taxon>Euteleostomi</taxon>
        <taxon>Actinopterygii</taxon>
        <taxon>Neopterygii</taxon>
        <taxon>Teleostei</taxon>
        <taxon>Neoteleostei</taxon>
        <taxon>Acanthomorphata</taxon>
        <taxon>Ovalentaria</taxon>
        <taxon>Atherinomorphae</taxon>
        <taxon>Cyprinodontiformes</taxon>
        <taxon>Cyprinodontidae</taxon>
        <taxon>Cyprinodon</taxon>
    </lineage>
</organism>
<dbReference type="InterPro" id="IPR051958">
    <property type="entry name" value="Alba-like_NAB"/>
</dbReference>
<dbReference type="AlphaFoldDB" id="A0A3Q2G1Q1"/>
<dbReference type="Pfam" id="PF01918">
    <property type="entry name" value="Alba"/>
    <property type="match status" value="1"/>
</dbReference>
<dbReference type="InterPro" id="IPR036882">
    <property type="entry name" value="Alba-like_dom_sf"/>
</dbReference>
<dbReference type="PANTHER" id="PTHR13516">
    <property type="entry name" value="RIBONUCLEASE P SUBUNIT P25"/>
    <property type="match status" value="1"/>
</dbReference>
<keyword evidence="5" id="KW-1133">Transmembrane helix</keyword>
<dbReference type="Gene3D" id="3.30.110.20">
    <property type="entry name" value="Alba-like domain"/>
    <property type="match status" value="1"/>
</dbReference>
<dbReference type="InterPro" id="IPR002775">
    <property type="entry name" value="DNA/RNA-bd_Alba-like"/>
</dbReference>
<dbReference type="Ensembl" id="ENSCVAT00000023998.1">
    <property type="protein sequence ID" value="ENSCVAP00000015775.1"/>
    <property type="gene ID" value="ENSCVAG00000018618.1"/>
</dbReference>
<evidence type="ECO:0000256" key="2">
    <source>
        <dbReference type="ARBA" id="ARBA00008018"/>
    </source>
</evidence>
<accession>A0A3Q2G1Q1</accession>
<evidence type="ECO:0000313" key="7">
    <source>
        <dbReference type="Ensembl" id="ENSCVAP00000015775.1"/>
    </source>
</evidence>
<sequence length="267" mass="29559">MRHKPNRTGKIGIIRWHKFLTLLWLNYISFTPCTLLLFFLPPFCHSEHTHILSDTIKPPLLPPSPAAVKLGQEGFKKVCRTEEDSPCPFPGLASGVLEMRVKEGSKIRNLMGFAMARMQGEKTGSAGGGTVSGLRQVVFTGSGRAVTKTITCAEIMKRKVGCLHQMTKLRYKVVKEVWESNQGAASEMTVHRTVPSISILLSKDPLDPQEPGYQPPEAFSSLWEDRGGIDPATQTTFKRPFGPLPYTSLPRCKKLCLEQGDSVLPPN</sequence>
<dbReference type="STRING" id="28743.ENSCVAP00000015775"/>
<dbReference type="GO" id="GO:0000172">
    <property type="term" value="C:ribonuclease MRP complex"/>
    <property type="evidence" value="ECO:0007669"/>
    <property type="project" value="TreeGrafter"/>
</dbReference>
<name>A0A3Q2G1Q1_CYPVA</name>
<dbReference type="GeneTree" id="ENSGT00390000002564"/>
<evidence type="ECO:0000259" key="6">
    <source>
        <dbReference type="Pfam" id="PF01918"/>
    </source>
</evidence>